<dbReference type="PANTHER" id="PTHR30536:SF5">
    <property type="entry name" value="ALTRONATE DEHYDRATASE"/>
    <property type="match status" value="1"/>
</dbReference>
<dbReference type="InterPro" id="IPR044144">
    <property type="entry name" value="SAF_UxaA/GarD"/>
</dbReference>
<evidence type="ECO:0000256" key="1">
    <source>
        <dbReference type="ARBA" id="ARBA00010986"/>
    </source>
</evidence>
<dbReference type="KEGG" id="mfy:HH212_21430"/>
<name>A0A7Z2VZF8_9BURK</name>
<comment type="similarity">
    <text evidence="1">Belongs to the UxaA family.</text>
</comment>
<organism evidence="4 5">
    <name type="scientific">Massilia forsythiae</name>
    <dbReference type="NCBI Taxonomy" id="2728020"/>
    <lineage>
        <taxon>Bacteria</taxon>
        <taxon>Pseudomonadati</taxon>
        <taxon>Pseudomonadota</taxon>
        <taxon>Betaproteobacteria</taxon>
        <taxon>Burkholderiales</taxon>
        <taxon>Oxalobacteraceae</taxon>
        <taxon>Telluria group</taxon>
        <taxon>Massilia</taxon>
    </lineage>
</organism>
<dbReference type="InterPro" id="IPR048332">
    <property type="entry name" value="GD_AH_C"/>
</dbReference>
<dbReference type="InterPro" id="IPR052172">
    <property type="entry name" value="UxaA_altronate/galactarate_dh"/>
</dbReference>
<evidence type="ECO:0000259" key="3">
    <source>
        <dbReference type="SMART" id="SM00858"/>
    </source>
</evidence>
<dbReference type="Pfam" id="PF20629">
    <property type="entry name" value="GD_AH_C"/>
    <property type="match status" value="1"/>
</dbReference>
<dbReference type="EMBL" id="CP051685">
    <property type="protein sequence ID" value="QJE02266.1"/>
    <property type="molecule type" value="Genomic_DNA"/>
</dbReference>
<dbReference type="PANTHER" id="PTHR30536">
    <property type="entry name" value="ALTRONATE/GALACTARATE DEHYDRATASE"/>
    <property type="match status" value="1"/>
</dbReference>
<dbReference type="GO" id="GO:0016829">
    <property type="term" value="F:lyase activity"/>
    <property type="evidence" value="ECO:0007669"/>
    <property type="project" value="UniProtKB-KW"/>
</dbReference>
<proteinExistence type="inferred from homology"/>
<dbReference type="InterPro" id="IPR013974">
    <property type="entry name" value="SAF"/>
</dbReference>
<keyword evidence="5" id="KW-1185">Reference proteome</keyword>
<accession>A0A7Z2VZF8</accession>
<dbReference type="CDD" id="cd11613">
    <property type="entry name" value="SAF_AH_GD"/>
    <property type="match status" value="1"/>
</dbReference>
<dbReference type="InterPro" id="IPR007392">
    <property type="entry name" value="GD_AH_second"/>
</dbReference>
<evidence type="ECO:0000313" key="4">
    <source>
        <dbReference type="EMBL" id="QJE02266.1"/>
    </source>
</evidence>
<reference evidence="4 5" key="1">
    <citation type="submission" date="2020-04" db="EMBL/GenBank/DDBJ databases">
        <title>Genome sequencing of novel species.</title>
        <authorList>
            <person name="Heo J."/>
            <person name="Kim S.-J."/>
            <person name="Kim J.-S."/>
            <person name="Hong S.-B."/>
            <person name="Kwon S.-W."/>
        </authorList>
    </citation>
    <scope>NUCLEOTIDE SEQUENCE [LARGE SCALE GENOMIC DNA]</scope>
    <source>
        <strain evidence="4 5">GN2-R2</strain>
    </source>
</reference>
<dbReference type="GO" id="GO:0019698">
    <property type="term" value="P:D-galacturonate catabolic process"/>
    <property type="evidence" value="ECO:0007669"/>
    <property type="project" value="TreeGrafter"/>
</dbReference>
<dbReference type="SMART" id="SM00858">
    <property type="entry name" value="SAF"/>
    <property type="match status" value="1"/>
</dbReference>
<dbReference type="RefSeq" id="WP_170204353.1">
    <property type="nucleotide sequence ID" value="NZ_CP051685.1"/>
</dbReference>
<gene>
    <name evidence="4" type="ORF">HH212_21430</name>
</gene>
<dbReference type="Pfam" id="PF08666">
    <property type="entry name" value="SAF"/>
    <property type="match status" value="1"/>
</dbReference>
<dbReference type="AlphaFoldDB" id="A0A7Z2VZF8"/>
<protein>
    <submittedName>
        <fullName evidence="4">Altronate dehydratase</fullName>
    </submittedName>
</protein>
<keyword evidence="2" id="KW-0456">Lyase</keyword>
<evidence type="ECO:0000313" key="5">
    <source>
        <dbReference type="Proteomes" id="UP000502415"/>
    </source>
</evidence>
<feature type="domain" description="SAF" evidence="3">
    <location>
        <begin position="11"/>
        <end position="82"/>
    </location>
</feature>
<dbReference type="Pfam" id="PF04295">
    <property type="entry name" value="GD_AH_second"/>
    <property type="match status" value="1"/>
</dbReference>
<sequence>MQRVICIHPDDSMLVALADLAPGDVVTWNDENILVSTPVKTKHKLARRAFAEGDLLSMYGVVVGKATQPIRKGEAVTTENLAHHAAEVEIGESKPYTWTPPDVADLAEATFDGVVRADGRVGTANYWLIFPLVFCENRNVEHLRNALERPLGYATDDLAALTLSLLGEDMAAFEAPAKPVVRPFPNLDGVRVITHNGGCGGTRADARSLCKVLSSYADHPNVAGITVFSLGCQNAQIGMFKDALARQNPHFDKPVLMYEQQQWDSEEAMMKAVLQDTLAHLKDANKVTRRPMPLSHLKIGVKCGGSDGFSGISANPAMGYVSDMVVAVGGSSILAEFPELCGVEANLIERCVQDEDKRRFLGMMRDFEQRALAVGTHFADNPSPGNIRDGLITDAMKSAGAAKKGGTSPIVSVLDYAEQTDKPGLSLLCTPGGDVESVTGIVASGANVVLFSTGLGTPTGNPIVPVLKISSNTRVATKLKDLIDFDCGPIIEGTPLPQVARGLFDMVVATAGGKYTCKADRLQQYDFIFWKRDISL</sequence>
<dbReference type="Proteomes" id="UP000502415">
    <property type="component" value="Chromosome"/>
</dbReference>
<dbReference type="Gene3D" id="2.30.130.110">
    <property type="match status" value="1"/>
</dbReference>
<evidence type="ECO:0000256" key="2">
    <source>
        <dbReference type="ARBA" id="ARBA00023239"/>
    </source>
</evidence>